<organism evidence="2 3">
    <name type="scientific">Aulographum hederae CBS 113979</name>
    <dbReference type="NCBI Taxonomy" id="1176131"/>
    <lineage>
        <taxon>Eukaryota</taxon>
        <taxon>Fungi</taxon>
        <taxon>Dikarya</taxon>
        <taxon>Ascomycota</taxon>
        <taxon>Pezizomycotina</taxon>
        <taxon>Dothideomycetes</taxon>
        <taxon>Pleosporomycetidae</taxon>
        <taxon>Aulographales</taxon>
        <taxon>Aulographaceae</taxon>
    </lineage>
</organism>
<dbReference type="Pfam" id="PF01822">
    <property type="entry name" value="WSC"/>
    <property type="match status" value="1"/>
</dbReference>
<dbReference type="OrthoDB" id="5985073at2759"/>
<dbReference type="PROSITE" id="PS51212">
    <property type="entry name" value="WSC"/>
    <property type="match status" value="1"/>
</dbReference>
<accession>A0A6G1H4Y7</accession>
<sequence length="299" mass="33119">MTQGTSISTAIMSGVIANWLTRPDFRTIMRNTPRGDRSKTLKAHVIEVAAYATDLGPGKVSVIGTYDCIPCEHFPGVPAPSFELTVNPIRHLVRGEDGILHAITGMTCTGYTPELPIRGFQHTGRFLDLGGLLDFPKGPGYPVESVSECADKCGGPRYDTILYGLRQGSILGRPNPQPQNECNYICMDGQSVCGGEKRISLYATTSYPWAYRQVLAGWTILSCYQDRPSRLLRGKARTFDDLTPAYCANWCGKDYRYFGVEAGNQRHCGNELSPPEGEPDTEPQYRNMTMCAIRCQNNW</sequence>
<evidence type="ECO:0000313" key="3">
    <source>
        <dbReference type="Proteomes" id="UP000800041"/>
    </source>
</evidence>
<dbReference type="EMBL" id="ML977150">
    <property type="protein sequence ID" value="KAF1988122.1"/>
    <property type="molecule type" value="Genomic_DNA"/>
</dbReference>
<name>A0A6G1H4Y7_9PEZI</name>
<dbReference type="Proteomes" id="UP000800041">
    <property type="component" value="Unassembled WGS sequence"/>
</dbReference>
<gene>
    <name evidence="2" type="ORF">K402DRAFT_41395</name>
</gene>
<evidence type="ECO:0000259" key="1">
    <source>
        <dbReference type="PROSITE" id="PS51212"/>
    </source>
</evidence>
<keyword evidence="3" id="KW-1185">Reference proteome</keyword>
<feature type="domain" description="WSC" evidence="1">
    <location>
        <begin position="217"/>
        <end position="299"/>
    </location>
</feature>
<dbReference type="InterPro" id="IPR002889">
    <property type="entry name" value="WSC_carb-bd"/>
</dbReference>
<dbReference type="AlphaFoldDB" id="A0A6G1H4Y7"/>
<proteinExistence type="predicted"/>
<evidence type="ECO:0000313" key="2">
    <source>
        <dbReference type="EMBL" id="KAF1988122.1"/>
    </source>
</evidence>
<reference evidence="2" key="1">
    <citation type="journal article" date="2020" name="Stud. Mycol.">
        <title>101 Dothideomycetes genomes: a test case for predicting lifestyles and emergence of pathogens.</title>
        <authorList>
            <person name="Haridas S."/>
            <person name="Albert R."/>
            <person name="Binder M."/>
            <person name="Bloem J."/>
            <person name="Labutti K."/>
            <person name="Salamov A."/>
            <person name="Andreopoulos B."/>
            <person name="Baker S."/>
            <person name="Barry K."/>
            <person name="Bills G."/>
            <person name="Bluhm B."/>
            <person name="Cannon C."/>
            <person name="Castanera R."/>
            <person name="Culley D."/>
            <person name="Daum C."/>
            <person name="Ezra D."/>
            <person name="Gonzalez J."/>
            <person name="Henrissat B."/>
            <person name="Kuo A."/>
            <person name="Liang C."/>
            <person name="Lipzen A."/>
            <person name="Lutzoni F."/>
            <person name="Magnuson J."/>
            <person name="Mondo S."/>
            <person name="Nolan M."/>
            <person name="Ohm R."/>
            <person name="Pangilinan J."/>
            <person name="Park H.-J."/>
            <person name="Ramirez L."/>
            <person name="Alfaro M."/>
            <person name="Sun H."/>
            <person name="Tritt A."/>
            <person name="Yoshinaga Y."/>
            <person name="Zwiers L.-H."/>
            <person name="Turgeon B."/>
            <person name="Goodwin S."/>
            <person name="Spatafora J."/>
            <person name="Crous P."/>
            <person name="Grigoriev I."/>
        </authorList>
    </citation>
    <scope>NUCLEOTIDE SEQUENCE</scope>
    <source>
        <strain evidence="2">CBS 113979</strain>
    </source>
</reference>
<protein>
    <recommendedName>
        <fullName evidence="1">WSC domain-containing protein</fullName>
    </recommendedName>
</protein>